<dbReference type="Proteomes" id="UP000001312">
    <property type="component" value="Unassembled WGS sequence"/>
</dbReference>
<dbReference type="EMBL" id="CH476623">
    <property type="protein sequence ID" value="EDO00157.1"/>
    <property type="molecule type" value="Genomic_DNA"/>
</dbReference>
<dbReference type="AlphaFoldDB" id="A7ECH8"/>
<evidence type="ECO:0000313" key="4">
    <source>
        <dbReference type="Proteomes" id="UP000001312"/>
    </source>
</evidence>
<gene>
    <name evidence="3" type="ORF">SS1G_03017</name>
</gene>
<dbReference type="InParanoid" id="A7ECH8"/>
<dbReference type="PANTHER" id="PTHR42470:SF2">
    <property type="match status" value="1"/>
</dbReference>
<dbReference type="InterPro" id="IPR057684">
    <property type="entry name" value="DUF7924"/>
</dbReference>
<protein>
    <recommendedName>
        <fullName evidence="2">DUF7924 domain-containing protein</fullName>
    </recommendedName>
</protein>
<feature type="domain" description="DUF7924" evidence="2">
    <location>
        <begin position="153"/>
        <end position="251"/>
    </location>
</feature>
<evidence type="ECO:0000313" key="3">
    <source>
        <dbReference type="EMBL" id="EDO00157.1"/>
    </source>
</evidence>
<proteinExistence type="predicted"/>
<feature type="compositionally biased region" description="Polar residues" evidence="1">
    <location>
        <begin position="53"/>
        <end position="63"/>
    </location>
</feature>
<keyword evidence="4" id="KW-1185">Reference proteome</keyword>
<dbReference type="HOGENOM" id="CLU_079139_0_0_1"/>
<sequence>MSTDAKGSARLQVKSLLQKPLDKYRNTESKQPFALSTSNTPDKKAQSRKHKQVQANEGMSSIVNPPPKRLRTSSPEPSIKHTAGENTIFDVSEEDIHPLEYWRTTFCWPKTYFELESEINPLARKKSSSFRSKQWETAYSEPTFTTPSDQKPSMTLAVRGVVELFRLVKREKELHREILTFSISHDHRTVRIYGHYPIIIDGQNTTFYRHPIHKFDITTLDGKEKWTAYKFTKNIYDIWVPAHLKRIRSAIDDLPSDLNFEVSEQSEMEESELLQDLENHNRLQQTSHDVVSLEEADNQSNLVDYL</sequence>
<dbReference type="RefSeq" id="XP_001596794.1">
    <property type="nucleotide sequence ID" value="XM_001596744.1"/>
</dbReference>
<dbReference type="GeneID" id="5492284"/>
<name>A7ECH8_SCLS1</name>
<evidence type="ECO:0000259" key="2">
    <source>
        <dbReference type="Pfam" id="PF25545"/>
    </source>
</evidence>
<feature type="region of interest" description="Disordered" evidence="1">
    <location>
        <begin position="1"/>
        <end position="82"/>
    </location>
</feature>
<organism evidence="3 4">
    <name type="scientific">Sclerotinia sclerotiorum (strain ATCC 18683 / 1980 / Ss-1)</name>
    <name type="common">White mold</name>
    <name type="synonym">Whetzelinia sclerotiorum</name>
    <dbReference type="NCBI Taxonomy" id="665079"/>
    <lineage>
        <taxon>Eukaryota</taxon>
        <taxon>Fungi</taxon>
        <taxon>Dikarya</taxon>
        <taxon>Ascomycota</taxon>
        <taxon>Pezizomycotina</taxon>
        <taxon>Leotiomycetes</taxon>
        <taxon>Helotiales</taxon>
        <taxon>Sclerotiniaceae</taxon>
        <taxon>Sclerotinia</taxon>
    </lineage>
</organism>
<dbReference type="eggNOG" id="ENOG502SK65">
    <property type="taxonomic scope" value="Eukaryota"/>
</dbReference>
<accession>A7ECH8</accession>
<reference evidence="4" key="1">
    <citation type="journal article" date="2011" name="PLoS Genet.">
        <title>Genomic analysis of the necrotrophic fungal pathogens Sclerotinia sclerotiorum and Botrytis cinerea.</title>
        <authorList>
            <person name="Amselem J."/>
            <person name="Cuomo C.A."/>
            <person name="van Kan J.A."/>
            <person name="Viaud M."/>
            <person name="Benito E.P."/>
            <person name="Couloux A."/>
            <person name="Coutinho P.M."/>
            <person name="de Vries R.P."/>
            <person name="Dyer P.S."/>
            <person name="Fillinger S."/>
            <person name="Fournier E."/>
            <person name="Gout L."/>
            <person name="Hahn M."/>
            <person name="Kohn L."/>
            <person name="Lapalu N."/>
            <person name="Plummer K.M."/>
            <person name="Pradier J.M."/>
            <person name="Quevillon E."/>
            <person name="Sharon A."/>
            <person name="Simon A."/>
            <person name="ten Have A."/>
            <person name="Tudzynski B."/>
            <person name="Tudzynski P."/>
            <person name="Wincker P."/>
            <person name="Andrew M."/>
            <person name="Anthouard V."/>
            <person name="Beever R.E."/>
            <person name="Beffa R."/>
            <person name="Benoit I."/>
            <person name="Bouzid O."/>
            <person name="Brault B."/>
            <person name="Chen Z."/>
            <person name="Choquer M."/>
            <person name="Collemare J."/>
            <person name="Cotton P."/>
            <person name="Danchin E.G."/>
            <person name="Da Silva C."/>
            <person name="Gautier A."/>
            <person name="Giraud C."/>
            <person name="Giraud T."/>
            <person name="Gonzalez C."/>
            <person name="Grossetete S."/>
            <person name="Guldener U."/>
            <person name="Henrissat B."/>
            <person name="Howlett B.J."/>
            <person name="Kodira C."/>
            <person name="Kretschmer M."/>
            <person name="Lappartient A."/>
            <person name="Leroch M."/>
            <person name="Levis C."/>
            <person name="Mauceli E."/>
            <person name="Neuveglise C."/>
            <person name="Oeser B."/>
            <person name="Pearson M."/>
            <person name="Poulain J."/>
            <person name="Poussereau N."/>
            <person name="Quesneville H."/>
            <person name="Rascle C."/>
            <person name="Schumacher J."/>
            <person name="Segurens B."/>
            <person name="Sexton A."/>
            <person name="Silva E."/>
            <person name="Sirven C."/>
            <person name="Soanes D.M."/>
            <person name="Talbot N.J."/>
            <person name="Templeton M."/>
            <person name="Yandava C."/>
            <person name="Yarden O."/>
            <person name="Zeng Q."/>
            <person name="Rollins J.A."/>
            <person name="Lebrun M.H."/>
            <person name="Dickman M."/>
        </authorList>
    </citation>
    <scope>NUCLEOTIDE SEQUENCE [LARGE SCALE GENOMIC DNA]</scope>
    <source>
        <strain evidence="4">ATCC 18683 / 1980 / Ss-1</strain>
    </source>
</reference>
<dbReference type="KEGG" id="ssl:SS1G_03017"/>
<dbReference type="PANTHER" id="PTHR42470">
    <property type="entry name" value="VAST DOMAIN-CONTAINING PROTEIN"/>
    <property type="match status" value="1"/>
</dbReference>
<evidence type="ECO:0000256" key="1">
    <source>
        <dbReference type="SAM" id="MobiDB-lite"/>
    </source>
</evidence>
<dbReference type="Pfam" id="PF25545">
    <property type="entry name" value="DUF7924"/>
    <property type="match status" value="1"/>
</dbReference>